<dbReference type="Proteomes" id="UP000822476">
    <property type="component" value="Unassembled WGS sequence"/>
</dbReference>
<sequence length="408" mass="44349">MGNSPCELPLYFCRKREIEPDNSDSVQIIGETHLVVDLKDDNDHLREPHEAHGTKRILPNGVGGGIAGGLTIHGAVGRYPGPHGGRTKERPQMNGVTRTTEAEHPSIPSLPPNPRESDRMLFVQQWINNIPQDLPFWVQTSLTQIVPVANPDCCYPTEEDRQSVTSTDRLTVEGKFATLYACKPPSDRSCLSCHEARTVPDKDINVAASGTNPFSHSFDYPSAKSQHQHPSPRGPPTSSTTAVARANALRMLGTRYPYPAAGGGGSSVLVSTSTLIPSAVHPNEPHGHVPLPVATHNEKLDGLDAYRGSSFGMVVNCETGQQTQCSNDGAGITCQNTAPVGRLFDDAETQLVVKLFRDYFTKGSCPVLSDVRRRVANTLLEGRRTATSIRAKIKRLQTSGRWTDYTGI</sequence>
<evidence type="ECO:0000313" key="2">
    <source>
        <dbReference type="EMBL" id="KAF7257615.1"/>
    </source>
</evidence>
<dbReference type="AlphaFoldDB" id="A0A8S9YRK3"/>
<protein>
    <submittedName>
        <fullName evidence="2">Uncharacterized protein</fullName>
    </submittedName>
</protein>
<evidence type="ECO:0000256" key="1">
    <source>
        <dbReference type="SAM" id="MobiDB-lite"/>
    </source>
</evidence>
<dbReference type="OrthoDB" id="6261392at2759"/>
<organism evidence="2 3">
    <name type="scientific">Paragonimus skrjabini miyazakii</name>
    <dbReference type="NCBI Taxonomy" id="59628"/>
    <lineage>
        <taxon>Eukaryota</taxon>
        <taxon>Metazoa</taxon>
        <taxon>Spiralia</taxon>
        <taxon>Lophotrochozoa</taxon>
        <taxon>Platyhelminthes</taxon>
        <taxon>Trematoda</taxon>
        <taxon>Digenea</taxon>
        <taxon>Plagiorchiida</taxon>
        <taxon>Troglotremata</taxon>
        <taxon>Troglotrematidae</taxon>
        <taxon>Paragonimus</taxon>
    </lineage>
</organism>
<keyword evidence="3" id="KW-1185">Reference proteome</keyword>
<gene>
    <name evidence="2" type="ORF">EG68_05061</name>
</gene>
<name>A0A8S9YRK3_9TREM</name>
<feature type="region of interest" description="Disordered" evidence="1">
    <location>
        <begin position="215"/>
        <end position="241"/>
    </location>
</feature>
<accession>A0A8S9YRK3</accession>
<reference evidence="2" key="1">
    <citation type="submission" date="2019-07" db="EMBL/GenBank/DDBJ databases">
        <title>Annotation for the trematode Paragonimus miyazaki's.</title>
        <authorList>
            <person name="Choi Y.-J."/>
        </authorList>
    </citation>
    <scope>NUCLEOTIDE SEQUENCE</scope>
    <source>
        <strain evidence="2">Japan</strain>
    </source>
</reference>
<proteinExistence type="predicted"/>
<feature type="region of interest" description="Disordered" evidence="1">
    <location>
        <begin position="78"/>
        <end position="114"/>
    </location>
</feature>
<evidence type="ECO:0000313" key="3">
    <source>
        <dbReference type="Proteomes" id="UP000822476"/>
    </source>
</evidence>
<dbReference type="EMBL" id="JTDE01002263">
    <property type="protein sequence ID" value="KAF7257615.1"/>
    <property type="molecule type" value="Genomic_DNA"/>
</dbReference>
<comment type="caution">
    <text evidence="2">The sequence shown here is derived from an EMBL/GenBank/DDBJ whole genome shotgun (WGS) entry which is preliminary data.</text>
</comment>